<protein>
    <submittedName>
        <fullName evidence="1">Uncharacterized protein</fullName>
    </submittedName>
</protein>
<gene>
    <name evidence="1" type="ORF">SMUL_1757</name>
</gene>
<reference evidence="1 2" key="1">
    <citation type="journal article" date="2014" name="Environ. Microbiol.">
        <title>Insights into organohalide respiration and the versatile catabolism of Sulfurospirillum multivorans gained from comparative genomics and physiological studies.</title>
        <authorList>
            <person name="Goris T."/>
            <person name="Schubert T."/>
            <person name="Gadkari J."/>
            <person name="Wubet T."/>
            <person name="Tarkka M."/>
            <person name="Buscot F."/>
            <person name="Adrian L."/>
            <person name="Diekert G."/>
        </authorList>
    </citation>
    <scope>NUCLEOTIDE SEQUENCE [LARGE SCALE GENOMIC DNA]</scope>
    <source>
        <strain evidence="2">DM 12446 / JCM 15788 / NBRC 109480</strain>
    </source>
</reference>
<sequence>MLAKKGSSLFSCSSAMKPITKALLALILLNQSIFGASNSTPSDILTPNSTAYDITFTDDATNQIYINKTYIEVAQVVKEIEKIANALVPRDITVASCSSSTGCPLDSVQCDAVTETPYCPDGSTLNTTRDMCQKAPDVFSCPDGFTYDADVKQCVKPLDCPSGGTYSVERNRCEYPRIYECPTGYTLSGDTCIAPPVCPSGATFDATILKCTVDPTFACVDAGWTFNSTTQMCEKDPACIVGTYSKTYDKCLLAYTPTCATGYTYNSTRLRCEKTPPDCPSGTAYNATTNRCEQGNGSACTISGGTWNGTNCTVGSNYTATETHAGTNIGFVTSYNYRFKGSTKATTYKNNNSYTTYLLIVGDNNEQGMTYVGPIYTVLPNQTITLPLNKKTMHYYVSVNIIELVNNPSDMQITINGEEENSYIKNLTSYDIIPYFNGSYFWTTYSGIISPSATRTYITSYTPTSYFRSLSATATYICPNGGTLSGTTCNNTTTVAPSCPTGYTHDGLGKCYANPTCPSSGSFDGNLDMCWLSFNKSCTMGTYDATSNSCLNEPICDGGALNTTLDKCQMSREIVCAQGTKDTTTGKCTFTATCQSGATLLISGCNTEAIPLTCPSGTDTTLDVCYSDVNACKVDSTYPKVSTLTYSDALNICIVDENVVCASSLTWSELYQKCEAVPICYNGMYNPENDFCYISTKECPINAAYPCNGPIGNQWCSPYTCNATTNQCGYAECPGGIQPSLTAEMSPSYNADLVYSAADVLCTDSYCNLANSSRFTYCGLEAACPSGFGVFEQNGQCFVRECPQDSFQENNKCYSLGCPKGTTEQGNSKCLVN</sequence>
<proteinExistence type="predicted"/>
<dbReference type="AlphaFoldDB" id="A0AA86ANS9"/>
<accession>A0AA86ANS9</accession>
<evidence type="ECO:0000313" key="1">
    <source>
        <dbReference type="EMBL" id="AHJ13012.1"/>
    </source>
</evidence>
<name>A0AA86ANS9_SULMK</name>
<dbReference type="KEGG" id="smul:SMUL_1757"/>
<evidence type="ECO:0000313" key="2">
    <source>
        <dbReference type="Proteomes" id="UP000019322"/>
    </source>
</evidence>
<dbReference type="Proteomes" id="UP000019322">
    <property type="component" value="Chromosome"/>
</dbReference>
<dbReference type="EMBL" id="CP007201">
    <property type="protein sequence ID" value="AHJ13012.1"/>
    <property type="molecule type" value="Genomic_DNA"/>
</dbReference>
<organism evidence="1 2">
    <name type="scientific">Sulfurospirillum multivorans (strain DM 12446 / JCM 15788 / NBRC 109480)</name>
    <dbReference type="NCBI Taxonomy" id="1150621"/>
    <lineage>
        <taxon>Bacteria</taxon>
        <taxon>Pseudomonadati</taxon>
        <taxon>Campylobacterota</taxon>
        <taxon>Epsilonproteobacteria</taxon>
        <taxon>Campylobacterales</taxon>
        <taxon>Sulfurospirillaceae</taxon>
        <taxon>Sulfurospirillum</taxon>
    </lineage>
</organism>